<dbReference type="KEGG" id="btab:109042027"/>
<evidence type="ECO:0000313" key="3">
    <source>
        <dbReference type="EMBL" id="CAH0392547.1"/>
    </source>
</evidence>
<sequence length="226" mass="25767">MSNPCVIPTMVQDTLGDGRWMSQHKRNLAEGLEREPEVVLIGDSIIHCLMLRSIWHDLFEPLHCLNFGIEFDETQHVLWRINDGILDHVKPKVVVVHVGTYNTSNTPDQISAGILEIANAIRSKLPETNIVICSILPRGQHDNPLRKLYAETNKEICSKVANFPKLEYIDISKELVQPDGTISHHDMLDYLRPTNAGYHKCFEPVHELLIQLLSEHEVERDLTPSE</sequence>
<dbReference type="InterPro" id="IPR036514">
    <property type="entry name" value="SGNH_hydro_sf"/>
</dbReference>
<dbReference type="PANTHER" id="PTHR11852">
    <property type="entry name" value="PLATELET-ACTIVATING FACTOR ACETYLHYDROLASE"/>
    <property type="match status" value="1"/>
</dbReference>
<evidence type="ECO:0000259" key="2">
    <source>
        <dbReference type="Pfam" id="PF13472"/>
    </source>
</evidence>
<name>A0A9P0AGD4_BEMTA</name>
<evidence type="ECO:0000313" key="4">
    <source>
        <dbReference type="Proteomes" id="UP001152759"/>
    </source>
</evidence>
<dbReference type="OrthoDB" id="505607at2759"/>
<feature type="domain" description="SGNH hydrolase-type esterase" evidence="2">
    <location>
        <begin position="41"/>
        <end position="199"/>
    </location>
</feature>
<evidence type="ECO:0000256" key="1">
    <source>
        <dbReference type="ARBA" id="ARBA00038184"/>
    </source>
</evidence>
<reference evidence="3" key="1">
    <citation type="submission" date="2021-12" db="EMBL/GenBank/DDBJ databases">
        <authorList>
            <person name="King R."/>
        </authorList>
    </citation>
    <scope>NUCLEOTIDE SEQUENCE</scope>
</reference>
<keyword evidence="4" id="KW-1185">Reference proteome</keyword>
<gene>
    <name evidence="3" type="ORF">BEMITA_LOCUS11056</name>
</gene>
<dbReference type="Pfam" id="PF13472">
    <property type="entry name" value="Lipase_GDSL_2"/>
    <property type="match status" value="1"/>
</dbReference>
<dbReference type="EMBL" id="OU963867">
    <property type="protein sequence ID" value="CAH0392547.1"/>
    <property type="molecule type" value="Genomic_DNA"/>
</dbReference>
<dbReference type="Proteomes" id="UP001152759">
    <property type="component" value="Chromosome 6"/>
</dbReference>
<protein>
    <recommendedName>
        <fullName evidence="2">SGNH hydrolase-type esterase domain-containing protein</fullName>
    </recommendedName>
</protein>
<dbReference type="InterPro" id="IPR013830">
    <property type="entry name" value="SGNH_hydro"/>
</dbReference>
<accession>A0A9P0AGD4</accession>
<dbReference type="PANTHER" id="PTHR11852:SF0">
    <property type="entry name" value="PLATELET-ACTIVATING FACTOR ACETYLHYDROLASE IB SUBUNIT BETA HOMOLOG"/>
    <property type="match status" value="1"/>
</dbReference>
<comment type="similarity">
    <text evidence="1">Belongs to the 'GDSL' lipolytic enzyme family. Platelet-activating factor acetylhydrolase IB beta/gamma subunits subfamily.</text>
</comment>
<dbReference type="AlphaFoldDB" id="A0A9P0AGD4"/>
<organism evidence="3 4">
    <name type="scientific">Bemisia tabaci</name>
    <name type="common">Sweetpotato whitefly</name>
    <name type="synonym">Aleurodes tabaci</name>
    <dbReference type="NCBI Taxonomy" id="7038"/>
    <lineage>
        <taxon>Eukaryota</taxon>
        <taxon>Metazoa</taxon>
        <taxon>Ecdysozoa</taxon>
        <taxon>Arthropoda</taxon>
        <taxon>Hexapoda</taxon>
        <taxon>Insecta</taxon>
        <taxon>Pterygota</taxon>
        <taxon>Neoptera</taxon>
        <taxon>Paraneoptera</taxon>
        <taxon>Hemiptera</taxon>
        <taxon>Sternorrhyncha</taxon>
        <taxon>Aleyrodoidea</taxon>
        <taxon>Aleyrodidae</taxon>
        <taxon>Aleyrodinae</taxon>
        <taxon>Bemisia</taxon>
    </lineage>
</organism>
<dbReference type="Gene3D" id="3.40.50.1110">
    <property type="entry name" value="SGNH hydrolase"/>
    <property type="match status" value="1"/>
</dbReference>
<dbReference type="SUPFAM" id="SSF52266">
    <property type="entry name" value="SGNH hydrolase"/>
    <property type="match status" value="1"/>
</dbReference>
<proteinExistence type="inferred from homology"/>